<feature type="compositionally biased region" description="Low complexity" evidence="1">
    <location>
        <begin position="10"/>
        <end position="23"/>
    </location>
</feature>
<dbReference type="SUPFAM" id="SSF56436">
    <property type="entry name" value="C-type lectin-like"/>
    <property type="match status" value="1"/>
</dbReference>
<name>A0ABS9H881_9ACTN</name>
<dbReference type="InterPro" id="IPR016187">
    <property type="entry name" value="CTDL_fold"/>
</dbReference>
<feature type="region of interest" description="Disordered" evidence="1">
    <location>
        <begin position="1"/>
        <end position="72"/>
    </location>
</feature>
<dbReference type="EMBL" id="JAKJHZ010000003">
    <property type="protein sequence ID" value="MCF6376689.1"/>
    <property type="molecule type" value="Genomic_DNA"/>
</dbReference>
<dbReference type="Pfam" id="PF03781">
    <property type="entry name" value="FGE-sulfatase"/>
    <property type="match status" value="1"/>
</dbReference>
<evidence type="ECO:0000256" key="1">
    <source>
        <dbReference type="SAM" id="MobiDB-lite"/>
    </source>
</evidence>
<gene>
    <name evidence="3" type="ORF">L2K70_03655</name>
</gene>
<accession>A0ABS9H881</accession>
<protein>
    <submittedName>
        <fullName evidence="3">Formylglycine-generating enzyme family protein</fullName>
    </submittedName>
</protein>
<dbReference type="InterPro" id="IPR051043">
    <property type="entry name" value="Sulfatase_Mod_Factor_Kinase"/>
</dbReference>
<feature type="domain" description="Sulfatase-modifying factor enzyme-like" evidence="2">
    <location>
        <begin position="64"/>
        <end position="352"/>
    </location>
</feature>
<comment type="caution">
    <text evidence="3">The sequence shown here is derived from an EMBL/GenBank/DDBJ whole genome shotgun (WGS) entry which is preliminary data.</text>
</comment>
<proteinExistence type="predicted"/>
<sequence>MPVDPPASRSLLPLLGAGDGAPSAPHPEALQTGTHGDACCAPTATRHSGEAATPSMPRGARSTRGQVHIDGGSFWMGDSHGDGYAADGEQPVHAVRLSSYFIDAKTVTNAQFATFVKSTGYVTDAERDGVSAVFHLAVDAAPADVLRRVAGVPWWLTVRGADWRHPAGPRSSINDLQNHPVVHVSWRDAQAYCRWAGKRLPTEAEWEHASRGGLDRARYPWGDDLRPGGRWRCNIWQGDFPHRNTLDDGFLTTAPVTTFTPNGYGLHNTVGNVWEWCQDAFRSTEYVDRAGPEAVVDPVAADPADVPDAHVPRVMRGGSYLCHDSYCNRYRVAARSSNTAESSSGNIGFRCANDAA</sequence>
<organism evidence="3 4">
    <name type="scientific">Nocardioides potassii</name>
    <dbReference type="NCBI Taxonomy" id="2911371"/>
    <lineage>
        <taxon>Bacteria</taxon>
        <taxon>Bacillati</taxon>
        <taxon>Actinomycetota</taxon>
        <taxon>Actinomycetes</taxon>
        <taxon>Propionibacteriales</taxon>
        <taxon>Nocardioidaceae</taxon>
        <taxon>Nocardioides</taxon>
    </lineage>
</organism>
<dbReference type="InterPro" id="IPR042095">
    <property type="entry name" value="SUMF_sf"/>
</dbReference>
<dbReference type="Gene3D" id="3.90.1580.10">
    <property type="entry name" value="paralog of FGE (formylglycine-generating enzyme)"/>
    <property type="match status" value="1"/>
</dbReference>
<evidence type="ECO:0000313" key="3">
    <source>
        <dbReference type="EMBL" id="MCF6376689.1"/>
    </source>
</evidence>
<dbReference type="PANTHER" id="PTHR23150">
    <property type="entry name" value="SULFATASE MODIFYING FACTOR 1, 2"/>
    <property type="match status" value="1"/>
</dbReference>
<keyword evidence="4" id="KW-1185">Reference proteome</keyword>
<dbReference type="InterPro" id="IPR005532">
    <property type="entry name" value="SUMF_dom"/>
</dbReference>
<evidence type="ECO:0000313" key="4">
    <source>
        <dbReference type="Proteomes" id="UP001201161"/>
    </source>
</evidence>
<reference evidence="3 4" key="1">
    <citation type="submission" date="2022-01" db="EMBL/GenBank/DDBJ databases">
        <title>Nocardioides sp. nov., an actinomycete isolated from mining soil.</title>
        <authorList>
            <person name="Liu L."/>
        </authorList>
    </citation>
    <scope>NUCLEOTIDE SEQUENCE [LARGE SCALE GENOMIC DNA]</scope>
    <source>
        <strain evidence="3 4">KLBMP 9356</strain>
    </source>
</reference>
<dbReference type="Proteomes" id="UP001201161">
    <property type="component" value="Unassembled WGS sequence"/>
</dbReference>
<dbReference type="PANTHER" id="PTHR23150:SF19">
    <property type="entry name" value="FORMYLGLYCINE-GENERATING ENZYME"/>
    <property type="match status" value="1"/>
</dbReference>
<evidence type="ECO:0000259" key="2">
    <source>
        <dbReference type="Pfam" id="PF03781"/>
    </source>
</evidence>